<name>A0ABU1M8E6_9HYPH</name>
<gene>
    <name evidence="2" type="ORF">J2782_002037</name>
</gene>
<evidence type="ECO:0000313" key="3">
    <source>
        <dbReference type="Proteomes" id="UP001184614"/>
    </source>
</evidence>
<keyword evidence="1" id="KW-0472">Membrane</keyword>
<dbReference type="RefSeq" id="WP_310011946.1">
    <property type="nucleotide sequence ID" value="NZ_JAVDQT010000002.1"/>
</dbReference>
<protein>
    <submittedName>
        <fullName evidence="2">Small neutral amino acid transporter SnatA (MarC family)</fullName>
    </submittedName>
</protein>
<keyword evidence="1" id="KW-1133">Transmembrane helix</keyword>
<proteinExistence type="predicted"/>
<dbReference type="EMBL" id="JAVDQT010000002">
    <property type="protein sequence ID" value="MDR6432302.1"/>
    <property type="molecule type" value="Genomic_DNA"/>
</dbReference>
<reference evidence="2 3" key="1">
    <citation type="submission" date="2023-07" db="EMBL/GenBank/DDBJ databases">
        <title>Sorghum-associated microbial communities from plants grown in Nebraska, USA.</title>
        <authorList>
            <person name="Schachtman D."/>
        </authorList>
    </citation>
    <scope>NUCLEOTIDE SEQUENCE [LARGE SCALE GENOMIC DNA]</scope>
    <source>
        <strain evidence="2 3">DS1730</strain>
    </source>
</reference>
<keyword evidence="1" id="KW-0812">Transmembrane</keyword>
<sequence>MEWFPIVAGGFKLVVLGIAMFFAIKWHYDKDKEAKKQEADKAIEPSNS</sequence>
<dbReference type="Proteomes" id="UP001184614">
    <property type="component" value="Unassembled WGS sequence"/>
</dbReference>
<evidence type="ECO:0000256" key="1">
    <source>
        <dbReference type="SAM" id="Phobius"/>
    </source>
</evidence>
<accession>A0ABU1M8E6</accession>
<keyword evidence="3" id="KW-1185">Reference proteome</keyword>
<organism evidence="2 3">
    <name type="scientific">Brucella pseudogrignonensis</name>
    <dbReference type="NCBI Taxonomy" id="419475"/>
    <lineage>
        <taxon>Bacteria</taxon>
        <taxon>Pseudomonadati</taxon>
        <taxon>Pseudomonadota</taxon>
        <taxon>Alphaproteobacteria</taxon>
        <taxon>Hyphomicrobiales</taxon>
        <taxon>Brucellaceae</taxon>
        <taxon>Brucella/Ochrobactrum group</taxon>
        <taxon>Brucella</taxon>
    </lineage>
</organism>
<evidence type="ECO:0000313" key="2">
    <source>
        <dbReference type="EMBL" id="MDR6432302.1"/>
    </source>
</evidence>
<feature type="transmembrane region" description="Helical" evidence="1">
    <location>
        <begin position="6"/>
        <end position="28"/>
    </location>
</feature>
<comment type="caution">
    <text evidence="2">The sequence shown here is derived from an EMBL/GenBank/DDBJ whole genome shotgun (WGS) entry which is preliminary data.</text>
</comment>